<evidence type="ECO:0000313" key="1">
    <source>
        <dbReference type="EMBL" id="KAJ4714755.1"/>
    </source>
</evidence>
<reference evidence="1 2" key="1">
    <citation type="journal article" date="2023" name="Science">
        <title>Complex scaffold remodeling in plant triterpene biosynthesis.</title>
        <authorList>
            <person name="De La Pena R."/>
            <person name="Hodgson H."/>
            <person name="Liu J.C."/>
            <person name="Stephenson M.J."/>
            <person name="Martin A.C."/>
            <person name="Owen C."/>
            <person name="Harkess A."/>
            <person name="Leebens-Mack J."/>
            <person name="Jimenez L.E."/>
            <person name="Osbourn A."/>
            <person name="Sattely E.S."/>
        </authorList>
    </citation>
    <scope>NUCLEOTIDE SEQUENCE [LARGE SCALE GENOMIC DNA]</scope>
    <source>
        <strain evidence="2">cv. JPN11</strain>
        <tissue evidence="1">Leaf</tissue>
    </source>
</reference>
<evidence type="ECO:0000313" key="2">
    <source>
        <dbReference type="Proteomes" id="UP001164539"/>
    </source>
</evidence>
<keyword evidence="2" id="KW-1185">Reference proteome</keyword>
<proteinExistence type="predicted"/>
<dbReference type="Proteomes" id="UP001164539">
    <property type="component" value="Chromosome 7"/>
</dbReference>
<sequence length="479" mass="53054">MELLLEFVLTIVVSILFSYFLAKKLSLSSSSPTNCEYDRGSGFKPCKDLIGKVVICERKLEDELEGNGLDGEKKKGFVANVVELDDNSGELREKKILVKENLNDSSGSSDDDVKIDKPEVLREVEGDDLIGKFIEQDFEKFGGASECEENIAVVGSIESEKIAKFETEFSKDEVGVTKTEEIQLLESECENEIGEVDGGKPGVIECEEILVDKSNGSEKIANLETEFSKNQMRVAKSEETQFLESECDNEIGEEDGSDSGVFECEEILVDKRNESEKIANIETEFSKNEAGVSKSEEIESLQCECDNQTGEEIKNEGDGVKELLFDEDDDWEGIERTELDRLFGAAVAYVGDKGNADQISRIGSDVKMQLYGLHKIATEGPCHEPQPMALKVSARAYWNAWKQFGNMTPEVAMEQYVTILSRSIPGDIQDDIGGDIKWLSADAEACSKLASDLKIYQTDQLGVVGKRNEDKLMPHLEGV</sequence>
<organism evidence="1 2">
    <name type="scientific">Melia azedarach</name>
    <name type="common">Chinaberry tree</name>
    <dbReference type="NCBI Taxonomy" id="155640"/>
    <lineage>
        <taxon>Eukaryota</taxon>
        <taxon>Viridiplantae</taxon>
        <taxon>Streptophyta</taxon>
        <taxon>Embryophyta</taxon>
        <taxon>Tracheophyta</taxon>
        <taxon>Spermatophyta</taxon>
        <taxon>Magnoliopsida</taxon>
        <taxon>eudicotyledons</taxon>
        <taxon>Gunneridae</taxon>
        <taxon>Pentapetalae</taxon>
        <taxon>rosids</taxon>
        <taxon>malvids</taxon>
        <taxon>Sapindales</taxon>
        <taxon>Meliaceae</taxon>
        <taxon>Melia</taxon>
    </lineage>
</organism>
<comment type="caution">
    <text evidence="1">The sequence shown here is derived from an EMBL/GenBank/DDBJ whole genome shotgun (WGS) entry which is preliminary data.</text>
</comment>
<gene>
    <name evidence="1" type="ORF">OWV82_013194</name>
</gene>
<accession>A0ACC1XU14</accession>
<protein>
    <submittedName>
        <fullName evidence="1">Acyl-CoA-binding domain-containing protein</fullName>
    </submittedName>
</protein>
<name>A0ACC1XU14_MELAZ</name>
<dbReference type="EMBL" id="CM051400">
    <property type="protein sequence ID" value="KAJ4714755.1"/>
    <property type="molecule type" value="Genomic_DNA"/>
</dbReference>